<sequence length="334" mass="37975">MPAPPAISEASRLLQTQAMTMHTQAPTQAPMTQQGVTAIPVNAKQALKVERKRRIEQVNADGKIDALKDMQELHALCLRARERCMSERALLRVGANIFILGDIHGQFQDLKKVLSILGLPPKRRYLFLGDYVDRGLNSLETITLLLAMKLRYPRRVYLLRMPNRFGKEDGSRIWTDFQHVFNVMPVSAIVGTRIFCAHGGISQELVDWKQFDRMVRPTDVTDVSLLTDLLWSDPCPTIEYYAESPRNVSQVFGSKAVDEFCMRMGIDMIVRGHQASKDGYETFFNNRCVTIFSAPHYTDMKNRGALMYVSTKLQCSIYCYSKAESPQLCQTIKL</sequence>
<protein>
    <submittedName>
        <fullName evidence="3">Serine/threonine specific protein phosphatases domain-containing protein</fullName>
    </submittedName>
</protein>
<evidence type="ECO:0000313" key="2">
    <source>
        <dbReference type="Proteomes" id="UP000887574"/>
    </source>
</evidence>
<name>A0A915CSU8_9BILA</name>
<reference evidence="3" key="1">
    <citation type="submission" date="2022-11" db="UniProtKB">
        <authorList>
            <consortium name="WormBaseParasite"/>
        </authorList>
    </citation>
    <scope>IDENTIFICATION</scope>
</reference>
<dbReference type="PANTHER" id="PTHR11668:SF477">
    <property type="entry name" value="SERINE_THREONINE-PROTEIN PHOSPHATASE"/>
    <property type="match status" value="1"/>
</dbReference>
<dbReference type="InterPro" id="IPR006186">
    <property type="entry name" value="Ser/Thr-sp_prot-phosphatase"/>
</dbReference>
<feature type="domain" description="Serine/threonine specific protein phosphatases" evidence="1">
    <location>
        <begin position="68"/>
        <end position="324"/>
    </location>
</feature>
<dbReference type="InterPro" id="IPR029052">
    <property type="entry name" value="Metallo-depent_PP-like"/>
</dbReference>
<dbReference type="SMART" id="SM00156">
    <property type="entry name" value="PP2Ac"/>
    <property type="match status" value="1"/>
</dbReference>
<dbReference type="InterPro" id="IPR050341">
    <property type="entry name" value="PP1_catalytic_subunit"/>
</dbReference>
<dbReference type="AlphaFoldDB" id="A0A915CSU8"/>
<evidence type="ECO:0000259" key="1">
    <source>
        <dbReference type="SMART" id="SM00156"/>
    </source>
</evidence>
<dbReference type="GO" id="GO:0005634">
    <property type="term" value="C:nucleus"/>
    <property type="evidence" value="ECO:0007669"/>
    <property type="project" value="TreeGrafter"/>
</dbReference>
<dbReference type="SUPFAM" id="SSF56300">
    <property type="entry name" value="Metallo-dependent phosphatases"/>
    <property type="match status" value="1"/>
</dbReference>
<dbReference type="PANTHER" id="PTHR11668">
    <property type="entry name" value="SERINE/THREONINE PROTEIN PHOSPHATASE"/>
    <property type="match status" value="1"/>
</dbReference>
<dbReference type="PRINTS" id="PR00114">
    <property type="entry name" value="STPHPHTASE"/>
</dbReference>
<dbReference type="InterPro" id="IPR004843">
    <property type="entry name" value="Calcineurin-like_PHP"/>
</dbReference>
<dbReference type="GO" id="GO:0005737">
    <property type="term" value="C:cytoplasm"/>
    <property type="evidence" value="ECO:0007669"/>
    <property type="project" value="TreeGrafter"/>
</dbReference>
<dbReference type="GO" id="GO:0004722">
    <property type="term" value="F:protein serine/threonine phosphatase activity"/>
    <property type="evidence" value="ECO:0007669"/>
    <property type="project" value="TreeGrafter"/>
</dbReference>
<dbReference type="Pfam" id="PF00149">
    <property type="entry name" value="Metallophos"/>
    <property type="match status" value="1"/>
</dbReference>
<dbReference type="Gene3D" id="3.60.21.10">
    <property type="match status" value="2"/>
</dbReference>
<organism evidence="2 3">
    <name type="scientific">Ditylenchus dipsaci</name>
    <dbReference type="NCBI Taxonomy" id="166011"/>
    <lineage>
        <taxon>Eukaryota</taxon>
        <taxon>Metazoa</taxon>
        <taxon>Ecdysozoa</taxon>
        <taxon>Nematoda</taxon>
        <taxon>Chromadorea</taxon>
        <taxon>Rhabditida</taxon>
        <taxon>Tylenchina</taxon>
        <taxon>Tylenchomorpha</taxon>
        <taxon>Sphaerularioidea</taxon>
        <taxon>Anguinidae</taxon>
        <taxon>Anguininae</taxon>
        <taxon>Ditylenchus</taxon>
    </lineage>
</organism>
<dbReference type="WBParaSite" id="jg11763">
    <property type="protein sequence ID" value="jg11763"/>
    <property type="gene ID" value="jg11763"/>
</dbReference>
<evidence type="ECO:0000313" key="3">
    <source>
        <dbReference type="WBParaSite" id="jg11763"/>
    </source>
</evidence>
<keyword evidence="2" id="KW-1185">Reference proteome</keyword>
<accession>A0A915CSU8</accession>
<dbReference type="Proteomes" id="UP000887574">
    <property type="component" value="Unplaced"/>
</dbReference>
<proteinExistence type="predicted"/>